<dbReference type="Pfam" id="PF14329">
    <property type="entry name" value="DUF4386"/>
    <property type="match status" value="1"/>
</dbReference>
<dbReference type="RefSeq" id="WP_133537368.1">
    <property type="nucleotide sequence ID" value="NZ_SNYH01000005.1"/>
</dbReference>
<dbReference type="OrthoDB" id="1161162at2"/>
<dbReference type="AlphaFoldDB" id="A0A4R6TFB6"/>
<feature type="transmembrane region" description="Helical" evidence="1">
    <location>
        <begin position="136"/>
        <end position="154"/>
    </location>
</feature>
<protein>
    <submittedName>
        <fullName evidence="2">Uncharacterized protein DUF4386</fullName>
    </submittedName>
</protein>
<comment type="caution">
    <text evidence="2">The sequence shown here is derived from an EMBL/GenBank/DDBJ whole genome shotgun (WGS) entry which is preliminary data.</text>
</comment>
<organism evidence="2 3">
    <name type="scientific">Tenacibaculum caenipelagi</name>
    <dbReference type="NCBI Taxonomy" id="1325435"/>
    <lineage>
        <taxon>Bacteria</taxon>
        <taxon>Pseudomonadati</taxon>
        <taxon>Bacteroidota</taxon>
        <taxon>Flavobacteriia</taxon>
        <taxon>Flavobacteriales</taxon>
        <taxon>Flavobacteriaceae</taxon>
        <taxon>Tenacibaculum</taxon>
    </lineage>
</organism>
<accession>A0A4R6TFB6</accession>
<keyword evidence="1" id="KW-0472">Membrane</keyword>
<proteinExistence type="predicted"/>
<feature type="transmembrane region" description="Helical" evidence="1">
    <location>
        <begin position="192"/>
        <end position="214"/>
    </location>
</feature>
<evidence type="ECO:0000313" key="2">
    <source>
        <dbReference type="EMBL" id="TDQ24043.1"/>
    </source>
</evidence>
<evidence type="ECO:0000313" key="3">
    <source>
        <dbReference type="Proteomes" id="UP000295390"/>
    </source>
</evidence>
<gene>
    <name evidence="2" type="ORF">DFQ07_2585</name>
</gene>
<dbReference type="EMBL" id="SNYH01000005">
    <property type="protein sequence ID" value="TDQ24043.1"/>
    <property type="molecule type" value="Genomic_DNA"/>
</dbReference>
<evidence type="ECO:0000256" key="1">
    <source>
        <dbReference type="SAM" id="Phobius"/>
    </source>
</evidence>
<reference evidence="2 3" key="1">
    <citation type="submission" date="2019-03" db="EMBL/GenBank/DDBJ databases">
        <title>Genomic Encyclopedia of Type Strains, Phase III (KMG-III): the genomes of soil and plant-associated and newly described type strains.</title>
        <authorList>
            <person name="Whitman W."/>
        </authorList>
    </citation>
    <scope>NUCLEOTIDE SEQUENCE [LARGE SCALE GENOMIC DNA]</scope>
    <source>
        <strain evidence="2 3">CECT 8283</strain>
    </source>
</reference>
<feature type="transmembrane region" description="Helical" evidence="1">
    <location>
        <begin position="166"/>
        <end position="186"/>
    </location>
</feature>
<feature type="transmembrane region" description="Helical" evidence="1">
    <location>
        <begin position="83"/>
        <end position="106"/>
    </location>
</feature>
<sequence length="222" mass="24682">MEIFKNKVKIAGLLIILGMITGVLSIASAVDSSNYLTEACANTTHVLLAALFQFILFLTYVGFAILLYPIIKKHSESLALGFLSFRITAGIILIIGTVILLSILTLSCEFVKSGSDNMLYESIGNILKISRDQVNHIFMVITISTGNLMLYILFLRSKLIPKWLSIWAILGTILSTLASILLLFSLIEVITIEYVILNVPTGLFELVLGFWLIVKDFEQKEF</sequence>
<dbReference type="Proteomes" id="UP000295390">
    <property type="component" value="Unassembled WGS sequence"/>
</dbReference>
<keyword evidence="1" id="KW-1133">Transmembrane helix</keyword>
<keyword evidence="3" id="KW-1185">Reference proteome</keyword>
<name>A0A4R6TFB6_9FLAO</name>
<dbReference type="InterPro" id="IPR025495">
    <property type="entry name" value="DUF4386"/>
</dbReference>
<feature type="transmembrane region" description="Helical" evidence="1">
    <location>
        <begin position="50"/>
        <end position="71"/>
    </location>
</feature>
<feature type="transmembrane region" description="Helical" evidence="1">
    <location>
        <begin position="12"/>
        <end position="30"/>
    </location>
</feature>
<keyword evidence="1" id="KW-0812">Transmembrane</keyword>